<sequence length="211" mass="21232">MQSLTVASIIAFAAAVQAGPLAVKRADIVCNVAPTGPATTKITAISQPAAATADACQKLCEADATCQAFAFGLPDSGSTPLCMLYSVPAAQIPADSNANLKVFEKACTNVPTTPPAPTDSQDQTKKKDNVCGVAPTGPAAATAVTPILTRKDIAAQTECLALCKSTAGCKAVEFGKASADGPDQCLLYSVPASQLPAPTSGQTLVVFDASC</sequence>
<name>A0A8H6IXE6_9PEZI</name>
<feature type="chain" id="PRO_5034766060" description="Apple domain-containing protein" evidence="1">
    <location>
        <begin position="19"/>
        <end position="211"/>
    </location>
</feature>
<protein>
    <recommendedName>
        <fullName evidence="2">Apple domain-containing protein</fullName>
    </recommendedName>
</protein>
<gene>
    <name evidence="3" type="ORF">CSOJ01_11721</name>
</gene>
<evidence type="ECO:0000259" key="2">
    <source>
        <dbReference type="PROSITE" id="PS50948"/>
    </source>
</evidence>
<accession>A0A8H6IXE6</accession>
<dbReference type="Pfam" id="PF14295">
    <property type="entry name" value="PAN_4"/>
    <property type="match status" value="1"/>
</dbReference>
<reference evidence="3 4" key="1">
    <citation type="journal article" date="2020" name="Phytopathology">
        <title>Genome Sequence Resources of Colletotrichum truncatum, C. plurivorum, C. musicola, and C. sojae: Four Species Pathogenic to Soybean (Glycine max).</title>
        <authorList>
            <person name="Rogerio F."/>
            <person name="Boufleur T.R."/>
            <person name="Ciampi-Guillardi M."/>
            <person name="Sukno S.A."/>
            <person name="Thon M.R."/>
            <person name="Massola Junior N.S."/>
            <person name="Baroncelli R."/>
        </authorList>
    </citation>
    <scope>NUCLEOTIDE SEQUENCE [LARGE SCALE GENOMIC DNA]</scope>
    <source>
        <strain evidence="3 4">LFN0009</strain>
    </source>
</reference>
<evidence type="ECO:0000256" key="1">
    <source>
        <dbReference type="SAM" id="SignalP"/>
    </source>
</evidence>
<dbReference type="AlphaFoldDB" id="A0A8H6IXE6"/>
<dbReference type="EMBL" id="WIGN01000279">
    <property type="protein sequence ID" value="KAF6802260.1"/>
    <property type="molecule type" value="Genomic_DNA"/>
</dbReference>
<dbReference type="InterPro" id="IPR003609">
    <property type="entry name" value="Pan_app"/>
</dbReference>
<dbReference type="PROSITE" id="PS50948">
    <property type="entry name" value="PAN"/>
    <property type="match status" value="1"/>
</dbReference>
<proteinExistence type="predicted"/>
<evidence type="ECO:0000313" key="3">
    <source>
        <dbReference type="EMBL" id="KAF6802260.1"/>
    </source>
</evidence>
<evidence type="ECO:0000313" key="4">
    <source>
        <dbReference type="Proteomes" id="UP000652219"/>
    </source>
</evidence>
<dbReference type="Pfam" id="PF00024">
    <property type="entry name" value="PAN_1"/>
    <property type="match status" value="1"/>
</dbReference>
<keyword evidence="1" id="KW-0732">Signal</keyword>
<organism evidence="3 4">
    <name type="scientific">Colletotrichum sojae</name>
    <dbReference type="NCBI Taxonomy" id="2175907"/>
    <lineage>
        <taxon>Eukaryota</taxon>
        <taxon>Fungi</taxon>
        <taxon>Dikarya</taxon>
        <taxon>Ascomycota</taxon>
        <taxon>Pezizomycotina</taxon>
        <taxon>Sordariomycetes</taxon>
        <taxon>Hypocreomycetidae</taxon>
        <taxon>Glomerellales</taxon>
        <taxon>Glomerellaceae</taxon>
        <taxon>Colletotrichum</taxon>
        <taxon>Colletotrichum orchidearum species complex</taxon>
    </lineage>
</organism>
<dbReference type="Proteomes" id="UP000652219">
    <property type="component" value="Unassembled WGS sequence"/>
</dbReference>
<keyword evidence="4" id="KW-1185">Reference proteome</keyword>
<feature type="domain" description="Apple" evidence="2">
    <location>
        <begin position="30"/>
        <end position="107"/>
    </location>
</feature>
<dbReference type="SUPFAM" id="SSF57414">
    <property type="entry name" value="Hairpin loop containing domain-like"/>
    <property type="match status" value="1"/>
</dbReference>
<dbReference type="Gene3D" id="3.50.4.10">
    <property type="entry name" value="Hepatocyte Growth Factor"/>
    <property type="match status" value="1"/>
</dbReference>
<feature type="signal peptide" evidence="1">
    <location>
        <begin position="1"/>
        <end position="18"/>
    </location>
</feature>
<comment type="caution">
    <text evidence="3">The sequence shown here is derived from an EMBL/GenBank/DDBJ whole genome shotgun (WGS) entry which is preliminary data.</text>
</comment>